<evidence type="ECO:0000313" key="1">
    <source>
        <dbReference type="EMBL" id="GAI35237.1"/>
    </source>
</evidence>
<gene>
    <name evidence="1" type="ORF">S06H3_38263</name>
</gene>
<comment type="caution">
    <text evidence="1">The sequence shown here is derived from an EMBL/GenBank/DDBJ whole genome shotgun (WGS) entry which is preliminary data.</text>
</comment>
<sequence>NIYRVCVWRPTYLHNKATFKRIYTDMRVYPMTPVLSRAELRLIEKDPHLSKNYKRLLSVRLSKRVSRAMALVGDPRFEFYQNLYDLEVLAQRLAANRIFRVAFLATLEGMDGSTPIWEQST</sequence>
<name>X1MU81_9ZZZZ</name>
<feature type="non-terminal residue" evidence="1">
    <location>
        <position position="1"/>
    </location>
</feature>
<protein>
    <submittedName>
        <fullName evidence="1">Uncharacterized protein</fullName>
    </submittedName>
</protein>
<accession>X1MU81</accession>
<organism evidence="1">
    <name type="scientific">marine sediment metagenome</name>
    <dbReference type="NCBI Taxonomy" id="412755"/>
    <lineage>
        <taxon>unclassified sequences</taxon>
        <taxon>metagenomes</taxon>
        <taxon>ecological metagenomes</taxon>
    </lineage>
</organism>
<reference evidence="1" key="1">
    <citation type="journal article" date="2014" name="Front. Microbiol.">
        <title>High frequency of phylogenetically diverse reductive dehalogenase-homologous genes in deep subseafloor sedimentary metagenomes.</title>
        <authorList>
            <person name="Kawai M."/>
            <person name="Futagami T."/>
            <person name="Toyoda A."/>
            <person name="Takaki Y."/>
            <person name="Nishi S."/>
            <person name="Hori S."/>
            <person name="Arai W."/>
            <person name="Tsubouchi T."/>
            <person name="Morono Y."/>
            <person name="Uchiyama I."/>
            <person name="Ito T."/>
            <person name="Fujiyama A."/>
            <person name="Inagaki F."/>
            <person name="Takami H."/>
        </authorList>
    </citation>
    <scope>NUCLEOTIDE SEQUENCE</scope>
    <source>
        <strain evidence="1">Expedition CK06-06</strain>
    </source>
</reference>
<dbReference type="AlphaFoldDB" id="X1MU81"/>
<dbReference type="EMBL" id="BARV01023307">
    <property type="protein sequence ID" value="GAI35237.1"/>
    <property type="molecule type" value="Genomic_DNA"/>
</dbReference>
<proteinExistence type="predicted"/>